<evidence type="ECO:0000259" key="21">
    <source>
        <dbReference type="PROSITE" id="PS51501"/>
    </source>
</evidence>
<evidence type="ECO:0000313" key="23">
    <source>
        <dbReference type="Proteomes" id="UP000186817"/>
    </source>
</evidence>
<sequence length="1051" mass="115603">MPTSANAEADDKGNNPPLEPSETSVWTLLEPLPPGWHPEHGQHQGRHPDTDVFEDGACENSEEPMLWCPDGGDNSESQEEPDDDSKACENSNVRGDNPDSSEEPSEDHNAATSAAPSSPTGPPPTLTAQQRARLHALLQQRDAQGRVPYELDKYITDAAMWAAYRGALRASYRNHRKQQRAMGTSSKDQAKLAFVVRVSVFRKSSAHVGGAEGTRNDDMPGTETEDEAWLLDRHEQVEVKEREEETTLRIIVERYNGATGAIECRYYTEDNSAIAGYDYVEASGTLYFDHTVQTATIEITIKPKGRYENTSSFNVYLVEPSGGASFDRSTDGGSTSCICHVVIKADDERKAALDRIASQINWNKHALGYSNWKEQFRDAVFMSRDDDEEEGGHSCMDMVIHFIGMPWKLLFAFIPPVDYCNGWCCFFVALGMIAVLTAVVGDLANLVGCTLNIGPEITAITFVALGTSLPDTFASKTAAIMDPYADASIGNVTGSNSVNVFLGLGMPWTIGAIYWQTQSTSGATFATWLSNLQETGKYFEIRSSIVNYNNLESAVFVTPAGSLWFNLLVFSCNAICAIMLLYLRRRTFGGELGGPRRWQLASAAFLVFQWCVYIGRKQCWLQPEPELATAWQAQLRGRDQSNLLWEEIRLEAVERSRLGSQSYKVAAIVRVAVIKCLACRARAAAFRAMKALVVVQCFPPLLKNAGGVSKRYFTLCRALIDGLGWQVTLMTPVDCTRSSEKDIKRWIAEGKLVHLPARGVRVRSSTDGVAVFLDLFSYANAAALLRETMVRGGYDCLFLDDVGGIRFPICMDMRGMAVADLKQQDSVQSAMWRSTARKNIHGRARLRISFCSRAVVATLMAALVVSRSWLPTFALVPQTPAEDEPPKLLGAAQPSEKAGNGDEQPAARGSIPFARVAPRKFQILFTCKICETRNSHMISRLAYQQGIVIATCPGCGSRHLLADKTGLLDVGIWDVEQLAQQGENVTRLTTDGYKQVGADLQVEDLPDMVQDEKSPLLVRNKDGLIEALPEENLGVSRAADFMADTADESSG</sequence>
<evidence type="ECO:0000256" key="12">
    <source>
        <dbReference type="ARBA" id="ARBA00023053"/>
    </source>
</evidence>
<dbReference type="GO" id="GO:0005886">
    <property type="term" value="C:plasma membrane"/>
    <property type="evidence" value="ECO:0007669"/>
    <property type="project" value="UniProtKB-SubCell"/>
</dbReference>
<evidence type="ECO:0000256" key="20">
    <source>
        <dbReference type="SAM" id="Phobius"/>
    </source>
</evidence>
<dbReference type="InterPro" id="IPR004837">
    <property type="entry name" value="NaCa_Exmemb"/>
</dbReference>
<evidence type="ECO:0000256" key="11">
    <source>
        <dbReference type="ARBA" id="ARBA00022989"/>
    </source>
</evidence>
<protein>
    <submittedName>
        <fullName evidence="22">Sodium/calcium exchanger 2</fullName>
    </submittedName>
</protein>
<feature type="domain" description="DNL-type" evidence="21">
    <location>
        <begin position="916"/>
        <end position="1010"/>
    </location>
</feature>
<keyword evidence="5 20" id="KW-0812">Transmembrane</keyword>
<feature type="region of interest" description="Disordered" evidence="19">
    <location>
        <begin position="881"/>
        <end position="908"/>
    </location>
</feature>
<accession>A0A1Q9CKT3</accession>
<evidence type="ECO:0000256" key="16">
    <source>
        <dbReference type="ARBA" id="ARBA00023201"/>
    </source>
</evidence>
<name>A0A1Q9CKT3_SYMMI</name>
<evidence type="ECO:0000256" key="19">
    <source>
        <dbReference type="SAM" id="MobiDB-lite"/>
    </source>
</evidence>
<feature type="compositionally biased region" description="Basic and acidic residues" evidence="19">
    <location>
        <begin position="37"/>
        <end position="50"/>
    </location>
</feature>
<keyword evidence="13" id="KW-0406">Ion transport</keyword>
<dbReference type="PANTHER" id="PTHR11878">
    <property type="entry name" value="SODIUM/CALCIUM EXCHANGER"/>
    <property type="match status" value="1"/>
</dbReference>
<keyword evidence="3" id="KW-0813">Transport</keyword>
<evidence type="ECO:0000256" key="3">
    <source>
        <dbReference type="ARBA" id="ARBA00022448"/>
    </source>
</evidence>
<organism evidence="22 23">
    <name type="scientific">Symbiodinium microadriaticum</name>
    <name type="common">Dinoflagellate</name>
    <name type="synonym">Zooxanthella microadriatica</name>
    <dbReference type="NCBI Taxonomy" id="2951"/>
    <lineage>
        <taxon>Eukaryota</taxon>
        <taxon>Sar</taxon>
        <taxon>Alveolata</taxon>
        <taxon>Dinophyceae</taxon>
        <taxon>Suessiales</taxon>
        <taxon>Symbiodiniaceae</taxon>
        <taxon>Symbiodinium</taxon>
    </lineage>
</organism>
<keyword evidence="6" id="KW-0479">Metal-binding</keyword>
<comment type="subcellular location">
    <subcellularLocation>
        <location evidence="1">Cell membrane</location>
        <topology evidence="1">Multi-pass membrane protein</topology>
    </subcellularLocation>
</comment>
<dbReference type="Pfam" id="PF05180">
    <property type="entry name" value="zf-DNL"/>
    <property type="match status" value="1"/>
</dbReference>
<dbReference type="GO" id="GO:0005432">
    <property type="term" value="F:calcium:sodium antiporter activity"/>
    <property type="evidence" value="ECO:0007669"/>
    <property type="project" value="InterPro"/>
</dbReference>
<keyword evidence="10" id="KW-0112">Calmodulin-binding</keyword>
<dbReference type="InterPro" id="IPR003644">
    <property type="entry name" value="Calx_beta"/>
</dbReference>
<keyword evidence="7" id="KW-0732">Signal</keyword>
<feature type="region of interest" description="Disordered" evidence="19">
    <location>
        <begin position="1"/>
        <end position="127"/>
    </location>
</feature>
<keyword evidence="4" id="KW-1003">Cell membrane</keyword>
<dbReference type="GO" id="GO:0007154">
    <property type="term" value="P:cell communication"/>
    <property type="evidence" value="ECO:0007669"/>
    <property type="project" value="InterPro"/>
</dbReference>
<dbReference type="OrthoDB" id="420409at2759"/>
<dbReference type="InterPro" id="IPR051171">
    <property type="entry name" value="CaCA"/>
</dbReference>
<evidence type="ECO:0000256" key="9">
    <source>
        <dbReference type="ARBA" id="ARBA00022837"/>
    </source>
</evidence>
<keyword evidence="18" id="KW-0863">Zinc-finger</keyword>
<dbReference type="InterPro" id="IPR007853">
    <property type="entry name" value="Znf_DNL-typ"/>
</dbReference>
<keyword evidence="14 20" id="KW-0472">Membrane</keyword>
<evidence type="ECO:0000256" key="18">
    <source>
        <dbReference type="PROSITE-ProRule" id="PRU00834"/>
    </source>
</evidence>
<dbReference type="SUPFAM" id="SSF141072">
    <property type="entry name" value="CalX-like"/>
    <property type="match status" value="1"/>
</dbReference>
<proteinExistence type="inferred from homology"/>
<evidence type="ECO:0000256" key="5">
    <source>
        <dbReference type="ARBA" id="ARBA00022692"/>
    </source>
</evidence>
<evidence type="ECO:0000256" key="10">
    <source>
        <dbReference type="ARBA" id="ARBA00022860"/>
    </source>
</evidence>
<evidence type="ECO:0000256" key="7">
    <source>
        <dbReference type="ARBA" id="ARBA00022729"/>
    </source>
</evidence>
<comment type="caution">
    <text evidence="22">The sequence shown here is derived from an EMBL/GenBank/DDBJ whole genome shotgun (WGS) entry which is preliminary data.</text>
</comment>
<evidence type="ECO:0000256" key="4">
    <source>
        <dbReference type="ARBA" id="ARBA00022475"/>
    </source>
</evidence>
<dbReference type="InterPro" id="IPR004836">
    <property type="entry name" value="Na_Ca_Ex"/>
</dbReference>
<keyword evidence="8" id="KW-0677">Repeat</keyword>
<keyword evidence="11 20" id="KW-1133">Transmembrane helix</keyword>
<dbReference type="Pfam" id="PF03160">
    <property type="entry name" value="Calx-beta"/>
    <property type="match status" value="1"/>
</dbReference>
<evidence type="ECO:0000313" key="22">
    <source>
        <dbReference type="EMBL" id="OLP83534.1"/>
    </source>
</evidence>
<dbReference type="PANTHER" id="PTHR11878:SF65">
    <property type="entry name" value="NA_CA-EXCHANGE PROTEIN, ISOFORM G"/>
    <property type="match status" value="1"/>
</dbReference>
<keyword evidence="9" id="KW-0106">Calcium</keyword>
<gene>
    <name evidence="22" type="primary">Slc8a2</name>
    <name evidence="22" type="ORF">AK812_SmicGene35705</name>
</gene>
<evidence type="ECO:0000256" key="15">
    <source>
        <dbReference type="ARBA" id="ARBA00023180"/>
    </source>
</evidence>
<feature type="transmembrane region" description="Helical" evidence="20">
    <location>
        <begin position="563"/>
        <end position="583"/>
    </location>
</feature>
<keyword evidence="18" id="KW-0862">Zinc</keyword>
<keyword evidence="16" id="KW-0739">Sodium transport</keyword>
<dbReference type="InterPro" id="IPR038081">
    <property type="entry name" value="CalX-like_sf"/>
</dbReference>
<dbReference type="Pfam" id="PF01699">
    <property type="entry name" value="Na_Ca_ex"/>
    <property type="match status" value="1"/>
</dbReference>
<dbReference type="GO" id="GO:0005516">
    <property type="term" value="F:calmodulin binding"/>
    <property type="evidence" value="ECO:0007669"/>
    <property type="project" value="UniProtKB-KW"/>
</dbReference>
<dbReference type="Proteomes" id="UP000186817">
    <property type="component" value="Unassembled WGS sequence"/>
</dbReference>
<dbReference type="GO" id="GO:0008270">
    <property type="term" value="F:zinc ion binding"/>
    <property type="evidence" value="ECO:0007669"/>
    <property type="project" value="UniProtKB-KW"/>
</dbReference>
<comment type="similarity">
    <text evidence="2">Belongs to the Ca(2+):cation antiporter (CaCA) (TC 2.A.19) family. SLC8 subfamily.</text>
</comment>
<dbReference type="AlphaFoldDB" id="A0A1Q9CKT3"/>
<dbReference type="Gene3D" id="2.60.40.2030">
    <property type="match status" value="1"/>
</dbReference>
<dbReference type="GO" id="GO:0098703">
    <property type="term" value="P:calcium ion import across plasma membrane"/>
    <property type="evidence" value="ECO:0007669"/>
    <property type="project" value="TreeGrafter"/>
</dbReference>
<evidence type="ECO:0000256" key="2">
    <source>
        <dbReference type="ARBA" id="ARBA00007489"/>
    </source>
</evidence>
<dbReference type="EMBL" id="LSRX01001110">
    <property type="protein sequence ID" value="OLP83534.1"/>
    <property type="molecule type" value="Genomic_DNA"/>
</dbReference>
<evidence type="ECO:0000256" key="14">
    <source>
        <dbReference type="ARBA" id="ARBA00023136"/>
    </source>
</evidence>
<evidence type="ECO:0000256" key="1">
    <source>
        <dbReference type="ARBA" id="ARBA00004651"/>
    </source>
</evidence>
<feature type="compositionally biased region" description="Acidic residues" evidence="19">
    <location>
        <begin position="51"/>
        <end position="62"/>
    </location>
</feature>
<evidence type="ECO:0000256" key="13">
    <source>
        <dbReference type="ARBA" id="ARBA00023065"/>
    </source>
</evidence>
<comment type="catalytic activity">
    <reaction evidence="17">
        <text>Ca(2+)(in) + 3 Na(+)(out) = Ca(2+)(out) + 3 Na(+)(in)</text>
        <dbReference type="Rhea" id="RHEA:69955"/>
        <dbReference type="ChEBI" id="CHEBI:29101"/>
        <dbReference type="ChEBI" id="CHEBI:29108"/>
    </reaction>
</comment>
<dbReference type="InterPro" id="IPR044880">
    <property type="entry name" value="NCX_ion-bd_dom_sf"/>
</dbReference>
<keyword evidence="15" id="KW-0325">Glycoprotein</keyword>
<keyword evidence="12" id="KW-0915">Sodium</keyword>
<keyword evidence="23" id="KW-1185">Reference proteome</keyword>
<reference evidence="22 23" key="1">
    <citation type="submission" date="2016-02" db="EMBL/GenBank/DDBJ databases">
        <title>Genome analysis of coral dinoflagellate symbionts highlights evolutionary adaptations to a symbiotic lifestyle.</title>
        <authorList>
            <person name="Aranda M."/>
            <person name="Li Y."/>
            <person name="Liew Y.J."/>
            <person name="Baumgarten S."/>
            <person name="Simakov O."/>
            <person name="Wilson M."/>
            <person name="Piel J."/>
            <person name="Ashoor H."/>
            <person name="Bougouffa S."/>
            <person name="Bajic V.B."/>
            <person name="Ryu T."/>
            <person name="Ravasi T."/>
            <person name="Bayer T."/>
            <person name="Micklem G."/>
            <person name="Kim H."/>
            <person name="Bhak J."/>
            <person name="Lajeunesse T.C."/>
            <person name="Voolstra C.R."/>
        </authorList>
    </citation>
    <scope>NUCLEOTIDE SEQUENCE [LARGE SCALE GENOMIC DNA]</scope>
    <source>
        <strain evidence="22 23">CCMP2467</strain>
    </source>
</reference>
<evidence type="ECO:0000256" key="8">
    <source>
        <dbReference type="ARBA" id="ARBA00022737"/>
    </source>
</evidence>
<dbReference type="PROSITE" id="PS51501">
    <property type="entry name" value="ZF_DNL"/>
    <property type="match status" value="1"/>
</dbReference>
<evidence type="ECO:0000256" key="17">
    <source>
        <dbReference type="ARBA" id="ARBA00033667"/>
    </source>
</evidence>
<dbReference type="Gene3D" id="1.20.1420.30">
    <property type="entry name" value="NCX, central ion-binding region"/>
    <property type="match status" value="1"/>
</dbReference>
<evidence type="ECO:0000256" key="6">
    <source>
        <dbReference type="ARBA" id="ARBA00022723"/>
    </source>
</evidence>
<dbReference type="PRINTS" id="PR01259">
    <property type="entry name" value="NACAEXCHNGR"/>
</dbReference>